<gene>
    <name evidence="1" type="ORF">AHMF7616_00076</name>
</gene>
<proteinExistence type="predicted"/>
<evidence type="ECO:0000313" key="2">
    <source>
        <dbReference type="Proteomes" id="UP000253919"/>
    </source>
</evidence>
<reference evidence="1 2" key="1">
    <citation type="submission" date="2018-04" db="EMBL/GenBank/DDBJ databases">
        <title>Adhaeribacter sp. HMF7616 genome sequencing and assembly.</title>
        <authorList>
            <person name="Kang H."/>
            <person name="Kang J."/>
            <person name="Cha I."/>
            <person name="Kim H."/>
            <person name="Joh K."/>
        </authorList>
    </citation>
    <scope>NUCLEOTIDE SEQUENCE [LARGE SCALE GENOMIC DNA]</scope>
    <source>
        <strain evidence="1 2">HMF7616</strain>
    </source>
</reference>
<dbReference type="AlphaFoldDB" id="A0A369QE24"/>
<dbReference type="EMBL" id="QASA01000001">
    <property type="protein sequence ID" value="RDC61497.1"/>
    <property type="molecule type" value="Genomic_DNA"/>
</dbReference>
<name>A0A369QE24_9BACT</name>
<accession>A0A369QE24</accession>
<dbReference type="Proteomes" id="UP000253919">
    <property type="component" value="Unassembled WGS sequence"/>
</dbReference>
<keyword evidence="2" id="KW-1185">Reference proteome</keyword>
<sequence length="63" mass="7645">MEKRKIEFYTITEENTNYAYWMSKSPQERIAALEHLRNQYLTDKNGIRQRLQRVLTITKPIQS</sequence>
<evidence type="ECO:0000313" key="1">
    <source>
        <dbReference type="EMBL" id="RDC61497.1"/>
    </source>
</evidence>
<comment type="caution">
    <text evidence="1">The sequence shown here is derived from an EMBL/GenBank/DDBJ whole genome shotgun (WGS) entry which is preliminary data.</text>
</comment>
<organism evidence="1 2">
    <name type="scientific">Adhaeribacter pallidiroseus</name>
    <dbReference type="NCBI Taxonomy" id="2072847"/>
    <lineage>
        <taxon>Bacteria</taxon>
        <taxon>Pseudomonadati</taxon>
        <taxon>Bacteroidota</taxon>
        <taxon>Cytophagia</taxon>
        <taxon>Cytophagales</taxon>
        <taxon>Hymenobacteraceae</taxon>
        <taxon>Adhaeribacter</taxon>
    </lineage>
</organism>
<protein>
    <submittedName>
        <fullName evidence="1">Uncharacterized protein</fullName>
    </submittedName>
</protein>